<feature type="domain" description="AAA+ ATPase" evidence="1">
    <location>
        <begin position="351"/>
        <end position="532"/>
    </location>
</feature>
<protein>
    <recommendedName>
        <fullName evidence="1">AAA+ ATPase domain-containing protein</fullName>
    </recommendedName>
</protein>
<evidence type="ECO:0000313" key="3">
    <source>
        <dbReference type="Proteomes" id="UP000237344"/>
    </source>
</evidence>
<dbReference type="SMART" id="SM00382">
    <property type="entry name" value="AAA"/>
    <property type="match status" value="1"/>
</dbReference>
<dbReference type="Pfam" id="PF13481">
    <property type="entry name" value="AAA_25"/>
    <property type="match status" value="1"/>
</dbReference>
<evidence type="ECO:0000313" key="2">
    <source>
        <dbReference type="EMBL" id="POF63563.1"/>
    </source>
</evidence>
<keyword evidence="3" id="KW-1185">Reference proteome</keyword>
<dbReference type="InterPro" id="IPR027417">
    <property type="entry name" value="P-loop_NTPase"/>
</dbReference>
<dbReference type="Gene3D" id="3.40.50.300">
    <property type="entry name" value="P-loop containing nucleotide triphosphate hydrolases"/>
    <property type="match status" value="1"/>
</dbReference>
<gene>
    <name evidence="2" type="ORF">KMAL_07430</name>
</gene>
<dbReference type="EMBL" id="POTC01000006">
    <property type="protein sequence ID" value="POF63563.1"/>
    <property type="molecule type" value="Genomic_DNA"/>
</dbReference>
<dbReference type="Proteomes" id="UP000237344">
    <property type="component" value="Unassembled WGS sequence"/>
</dbReference>
<proteinExistence type="predicted"/>
<dbReference type="RefSeq" id="WP_167400105.1">
    <property type="nucleotide sequence ID" value="NZ_NKUE01000013.1"/>
</dbReference>
<evidence type="ECO:0000259" key="1">
    <source>
        <dbReference type="SMART" id="SM00382"/>
    </source>
</evidence>
<name>A0A2S3W4R3_9PROT</name>
<dbReference type="InterPro" id="IPR003593">
    <property type="entry name" value="AAA+_ATPase"/>
</dbReference>
<dbReference type="SUPFAM" id="SSF52540">
    <property type="entry name" value="P-loop containing nucleoside triphosphate hydrolases"/>
    <property type="match status" value="1"/>
</dbReference>
<organism evidence="2 3">
    <name type="scientific">Novacetimonas maltaceti</name>
    <dbReference type="NCBI Taxonomy" id="1203393"/>
    <lineage>
        <taxon>Bacteria</taxon>
        <taxon>Pseudomonadati</taxon>
        <taxon>Pseudomonadota</taxon>
        <taxon>Alphaproteobacteria</taxon>
        <taxon>Acetobacterales</taxon>
        <taxon>Acetobacteraceae</taxon>
        <taxon>Novacetimonas</taxon>
    </lineage>
</organism>
<dbReference type="AlphaFoldDB" id="A0A2S3W4R3"/>
<sequence>MTNDVPHLRVVYDSEFDDILGPVSPRVCVTTYRDVYKPALYDTQEMSLSELADMVRQPVGEAKDNLPLIKLARVNGKRGNDSILSVSGVEVDYDAGEITPQEARKRLNDAGIAALVYTTPTHTPGHPKWRILAPLSQEHDPKERERFAARIIGLFDGKFDPASYVLGQSYFIGQTTSGNPVETFQTEGQCIDEAHDLDRTARWKDDRQHVDNATPAPGDKATEADLLRDIFTGENYHASMVRLGGIWAKAGIGYVDAIKQLERVFGDIPADQRDQRWHDRRKTIETSLIYAYGRDAAKEHHTADDLFDDDDVSDQIEAAPASGHGRLTILTPGQCQNLPPKPYVVKGLLAAGDVACIFGAPGAGKSMIAPYLGYMIAQGKEAFGSRTKAGTVMYVAAEDEHGMRSRVTALMEQHGTTDDFLLIGGVSNLGYSVDSRTGKVDKSDDLTRLKELVRERKPSIVFIDTLAMAFPDITENDSESMVKVVRVARYLAKSGCAVVLIHHDTKADNGTPRGHSVLNGALDMALHVKAKDQNGVINGKLTKNRNGTCDRQIAFKIAAHEIGTDEDGDQITAGYCEPCSNRDGATPLRLSPQLSTARDILIEMEREAPDKPIRFSDWKRRCTESAGFCASNDAAALRQALNRTVTHLSRLNLIIADKAKDTVRTAGQESIQFGDEDVM</sequence>
<comment type="caution">
    <text evidence="2">The sequence shown here is derived from an EMBL/GenBank/DDBJ whole genome shotgun (WGS) entry which is preliminary data.</text>
</comment>
<accession>A0A2S3W4R3</accession>
<reference evidence="2 3" key="1">
    <citation type="submission" date="2018-01" db="EMBL/GenBank/DDBJ databases">
        <title>Draft Genome Sequence of Komagataeibacter maltaceti LMG 1529, a Vinegar Producing Acetic Acid Bacterium Isolated from Malt Vinegar Brewery Acetifiers.</title>
        <authorList>
            <person name="Zhang Q."/>
            <person name="Hollensteiner J."/>
            <person name="Poehlein A."/>
            <person name="Daniel R."/>
        </authorList>
    </citation>
    <scope>NUCLEOTIDE SEQUENCE [LARGE SCALE GENOMIC DNA]</scope>
    <source>
        <strain evidence="2 3">LMG 1529</strain>
    </source>
</reference>